<keyword evidence="1" id="KW-0175">Coiled coil</keyword>
<name>A0A1G9TPE5_9FIRM</name>
<dbReference type="STRING" id="321763.SAMN04488692_1445"/>
<organism evidence="2 3">
    <name type="scientific">Halarsenatibacter silvermanii</name>
    <dbReference type="NCBI Taxonomy" id="321763"/>
    <lineage>
        <taxon>Bacteria</taxon>
        <taxon>Bacillati</taxon>
        <taxon>Bacillota</taxon>
        <taxon>Clostridia</taxon>
        <taxon>Halanaerobiales</taxon>
        <taxon>Halarsenatibacteraceae</taxon>
        <taxon>Halarsenatibacter</taxon>
    </lineage>
</organism>
<evidence type="ECO:0000313" key="3">
    <source>
        <dbReference type="Proteomes" id="UP000199476"/>
    </source>
</evidence>
<proteinExistence type="predicted"/>
<dbReference type="AlphaFoldDB" id="A0A1G9TPE5"/>
<sequence length="36" mass="4288">MSANNLTRKIEFEIKQIDKLLHNYEKLIEDVGEILE</sequence>
<feature type="coiled-coil region" evidence="1">
    <location>
        <begin position="3"/>
        <end position="30"/>
    </location>
</feature>
<protein>
    <submittedName>
        <fullName evidence="2">Uncharacterized protein</fullName>
    </submittedName>
</protein>
<evidence type="ECO:0000256" key="1">
    <source>
        <dbReference type="SAM" id="Coils"/>
    </source>
</evidence>
<accession>A0A1G9TPE5</accession>
<gene>
    <name evidence="2" type="ORF">SAMN04488692_1445</name>
</gene>
<keyword evidence="3" id="KW-1185">Reference proteome</keyword>
<reference evidence="2 3" key="1">
    <citation type="submission" date="2016-10" db="EMBL/GenBank/DDBJ databases">
        <authorList>
            <person name="de Groot N.N."/>
        </authorList>
    </citation>
    <scope>NUCLEOTIDE SEQUENCE [LARGE SCALE GENOMIC DNA]</scope>
    <source>
        <strain evidence="2 3">SLAS-1</strain>
    </source>
</reference>
<dbReference type="EMBL" id="FNGO01000044">
    <property type="protein sequence ID" value="SDM49659.1"/>
    <property type="molecule type" value="Genomic_DNA"/>
</dbReference>
<dbReference type="Proteomes" id="UP000199476">
    <property type="component" value="Unassembled WGS sequence"/>
</dbReference>
<evidence type="ECO:0000313" key="2">
    <source>
        <dbReference type="EMBL" id="SDM49659.1"/>
    </source>
</evidence>